<dbReference type="Pfam" id="PF13924">
    <property type="entry name" value="Lipocalin_5"/>
    <property type="match status" value="1"/>
</dbReference>
<accession>A0A1W6ZR02</accession>
<sequence length="170" mass="18235">MLTSRVAALAAGVAAALAFASPATAQTPNKVVGTWRPISATLEVNGVKSLPYGPEPQGMLVFTSDMHFVELLRDPRIPRFASNERGQGTNEENKAAMAGTLALYGSYSVDAAGNFSGNIVEGSNFPNWIGNVRTTKELTMIVEGDRMIENFQRPGGAKVTIVFERVTMKQ</sequence>
<dbReference type="EMBL" id="CP021112">
    <property type="protein sequence ID" value="ARP99204.1"/>
    <property type="molecule type" value="Genomic_DNA"/>
</dbReference>
<evidence type="ECO:0000313" key="1">
    <source>
        <dbReference type="EMBL" id="ARP99204.1"/>
    </source>
</evidence>
<dbReference type="AlphaFoldDB" id="A0A1W6ZR02"/>
<keyword evidence="2" id="KW-1185">Reference proteome</keyword>
<proteinExistence type="predicted"/>
<evidence type="ECO:0000313" key="2">
    <source>
        <dbReference type="Proteomes" id="UP000194137"/>
    </source>
</evidence>
<organism evidence="1 2">
    <name type="scientific">Pseudorhodoplanes sinuspersici</name>
    <dbReference type="NCBI Taxonomy" id="1235591"/>
    <lineage>
        <taxon>Bacteria</taxon>
        <taxon>Pseudomonadati</taxon>
        <taxon>Pseudomonadota</taxon>
        <taxon>Alphaproteobacteria</taxon>
        <taxon>Hyphomicrobiales</taxon>
        <taxon>Pseudorhodoplanes</taxon>
    </lineage>
</organism>
<dbReference type="KEGG" id="psin:CAK95_08975"/>
<gene>
    <name evidence="1" type="ORF">CAK95_08975</name>
</gene>
<dbReference type="STRING" id="1235591.CAK95_08975"/>
<name>A0A1W6ZR02_9HYPH</name>
<dbReference type="InterPro" id="IPR024311">
    <property type="entry name" value="Lipocalin-like"/>
</dbReference>
<reference evidence="1 2" key="1">
    <citation type="submission" date="2017-05" db="EMBL/GenBank/DDBJ databases">
        <title>Full genome sequence of Pseudorhodoplanes sinuspersici.</title>
        <authorList>
            <person name="Dastgheib S.M.M."/>
            <person name="Shavandi M."/>
            <person name="Tirandaz H."/>
        </authorList>
    </citation>
    <scope>NUCLEOTIDE SEQUENCE [LARGE SCALE GENOMIC DNA]</scope>
    <source>
        <strain evidence="1 2">RIPI110</strain>
    </source>
</reference>
<protein>
    <submittedName>
        <fullName evidence="1">Uncharacterized protein</fullName>
    </submittedName>
</protein>
<dbReference type="OrthoDB" id="118834at2"/>
<dbReference type="Proteomes" id="UP000194137">
    <property type="component" value="Chromosome"/>
</dbReference>